<evidence type="ECO:0000313" key="1">
    <source>
        <dbReference type="EMBL" id="GGO65769.1"/>
    </source>
</evidence>
<name>A0A918DI93_9ALTE</name>
<dbReference type="AlphaFoldDB" id="A0A918DI93"/>
<sequence>MNSINCCIKGSPITKVRKKMTAKYIENDRRKQSLPLHNHLDSALQKYKRTLAYNLINYINWQ</sequence>
<dbReference type="EMBL" id="BMLS01000001">
    <property type="protein sequence ID" value="GGO65769.1"/>
    <property type="molecule type" value="Genomic_DNA"/>
</dbReference>
<accession>A0A918DI93</accession>
<reference evidence="1" key="1">
    <citation type="journal article" date="2014" name="Int. J. Syst. Evol. Microbiol.">
        <title>Complete genome sequence of Corynebacterium casei LMG S-19264T (=DSM 44701T), isolated from a smear-ripened cheese.</title>
        <authorList>
            <consortium name="US DOE Joint Genome Institute (JGI-PGF)"/>
            <person name="Walter F."/>
            <person name="Albersmeier A."/>
            <person name="Kalinowski J."/>
            <person name="Ruckert C."/>
        </authorList>
    </citation>
    <scope>NUCLEOTIDE SEQUENCE</scope>
    <source>
        <strain evidence="1">CGMCC 1.7086</strain>
    </source>
</reference>
<gene>
    <name evidence="1" type="ORF">GCM10010982_08350</name>
</gene>
<comment type="caution">
    <text evidence="1">The sequence shown here is derived from an EMBL/GenBank/DDBJ whole genome shotgun (WGS) entry which is preliminary data.</text>
</comment>
<organism evidence="1 2">
    <name type="scientific">Bowmanella pacifica</name>
    <dbReference type="NCBI Taxonomy" id="502051"/>
    <lineage>
        <taxon>Bacteria</taxon>
        <taxon>Pseudomonadati</taxon>
        <taxon>Pseudomonadota</taxon>
        <taxon>Gammaproteobacteria</taxon>
        <taxon>Alteromonadales</taxon>
        <taxon>Alteromonadaceae</taxon>
        <taxon>Bowmanella</taxon>
    </lineage>
</organism>
<reference evidence="1" key="2">
    <citation type="submission" date="2020-09" db="EMBL/GenBank/DDBJ databases">
        <authorList>
            <person name="Sun Q."/>
            <person name="Zhou Y."/>
        </authorList>
    </citation>
    <scope>NUCLEOTIDE SEQUENCE</scope>
    <source>
        <strain evidence="1">CGMCC 1.7086</strain>
    </source>
</reference>
<keyword evidence="2" id="KW-1185">Reference proteome</keyword>
<proteinExistence type="predicted"/>
<protein>
    <submittedName>
        <fullName evidence="1">Uncharacterized protein</fullName>
    </submittedName>
</protein>
<evidence type="ECO:0000313" key="2">
    <source>
        <dbReference type="Proteomes" id="UP000606935"/>
    </source>
</evidence>
<dbReference type="Proteomes" id="UP000606935">
    <property type="component" value="Unassembled WGS sequence"/>
</dbReference>